<evidence type="ECO:0000259" key="1">
    <source>
        <dbReference type="PROSITE" id="PS50404"/>
    </source>
</evidence>
<feature type="domain" description="GST N-terminal" evidence="1">
    <location>
        <begin position="1"/>
        <end position="79"/>
    </location>
</feature>
<dbReference type="InterPro" id="IPR004045">
    <property type="entry name" value="Glutathione_S-Trfase_N"/>
</dbReference>
<proteinExistence type="predicted"/>
<dbReference type="SUPFAM" id="SSF52833">
    <property type="entry name" value="Thioredoxin-like"/>
    <property type="match status" value="1"/>
</dbReference>
<dbReference type="GO" id="GO:0016740">
    <property type="term" value="F:transferase activity"/>
    <property type="evidence" value="ECO:0007669"/>
    <property type="project" value="UniProtKB-KW"/>
</dbReference>
<reference evidence="3" key="1">
    <citation type="submission" date="2016-04" db="EMBL/GenBank/DDBJ databases">
        <authorList>
            <person name="Tagini F."/>
        </authorList>
    </citation>
    <scope>NUCLEOTIDE SEQUENCE [LARGE SCALE GENOMIC DNA]</scope>
    <source>
        <strain evidence="3">CHUV0807</strain>
    </source>
</reference>
<dbReference type="PROSITE" id="PS50404">
    <property type="entry name" value="GST_NTER"/>
    <property type="match status" value="1"/>
</dbReference>
<dbReference type="EMBL" id="FKLO01000003">
    <property type="protein sequence ID" value="SAM56907.1"/>
    <property type="molecule type" value="Genomic_DNA"/>
</dbReference>
<dbReference type="InterPro" id="IPR036249">
    <property type="entry name" value="Thioredoxin-like_sf"/>
</dbReference>
<dbReference type="Gene3D" id="3.40.30.10">
    <property type="entry name" value="Glutaredoxin"/>
    <property type="match status" value="1"/>
</dbReference>
<dbReference type="Gene3D" id="1.20.1050.10">
    <property type="match status" value="1"/>
</dbReference>
<evidence type="ECO:0000313" key="3">
    <source>
        <dbReference type="Proteomes" id="UP000190837"/>
    </source>
</evidence>
<gene>
    <name evidence="2" type="ORF">CHUV0807_0019</name>
</gene>
<evidence type="ECO:0000313" key="2">
    <source>
        <dbReference type="EMBL" id="SAM56907.1"/>
    </source>
</evidence>
<dbReference type="RefSeq" id="WP_079538626.1">
    <property type="nucleotide sequence ID" value="NZ_CP171111.1"/>
</dbReference>
<sequence>MKLYLSTTSPYSRLALIAALHSGKRDLQLHYVLPWENPAELIAINPYSQIPALLCDDGNILSETLIIMNYLDDRVLRGGGTCARAAYGIATINQAVRAFALNMHQPAHSIPHPHIARSREALARALPHAPQLEPQSDDWGHIILGNGLNYVRMRLPDIYAAHVSRDNQTAVSAFLARDFMQKTETSQLEKRPARVADL</sequence>
<dbReference type="AlphaFoldDB" id="A0A1C3H1L5"/>
<accession>A0A1C3H1L5</accession>
<dbReference type="Proteomes" id="UP000190837">
    <property type="component" value="Unassembled WGS sequence"/>
</dbReference>
<dbReference type="Pfam" id="PF13409">
    <property type="entry name" value="GST_N_2"/>
    <property type="match status" value="1"/>
</dbReference>
<name>A0A1C3H1L5_9GAMM</name>
<keyword evidence="2" id="KW-0808">Transferase</keyword>
<organism evidence="2 3">
    <name type="scientific">Cardiobacterium hominis</name>
    <dbReference type="NCBI Taxonomy" id="2718"/>
    <lineage>
        <taxon>Bacteria</taxon>
        <taxon>Pseudomonadati</taxon>
        <taxon>Pseudomonadota</taxon>
        <taxon>Gammaproteobacteria</taxon>
        <taxon>Cardiobacteriales</taxon>
        <taxon>Cardiobacteriaceae</taxon>
        <taxon>Cardiobacterium</taxon>
    </lineage>
</organism>
<protein>
    <submittedName>
        <fullName evidence="2">Glutathione S-transferase family protein</fullName>
    </submittedName>
</protein>